<dbReference type="InterPro" id="IPR050523">
    <property type="entry name" value="AKR_Detox_Biosynth"/>
</dbReference>
<dbReference type="Gene3D" id="3.20.20.100">
    <property type="entry name" value="NADP-dependent oxidoreductase domain"/>
    <property type="match status" value="1"/>
</dbReference>
<dbReference type="GO" id="GO:0005829">
    <property type="term" value="C:cytosol"/>
    <property type="evidence" value="ECO:0007669"/>
    <property type="project" value="TreeGrafter"/>
</dbReference>
<protein>
    <submittedName>
        <fullName evidence="2">Aldo/keto reductase</fullName>
    </submittedName>
</protein>
<dbReference type="PANTHER" id="PTHR43364">
    <property type="entry name" value="NADH-SPECIFIC METHYLGLYOXAL REDUCTASE-RELATED"/>
    <property type="match status" value="1"/>
</dbReference>
<dbReference type="AlphaFoldDB" id="A0A098QWB3"/>
<sequence>MTTQPVGTNGPVVSRIGFGCMGLGGDWTDAPLSARAVDQAREVVEAALQAGFTLFDHADIYTRGKAEETFGELLKQQPGLRQSMVIQSKCGIRFADTPEPGAPGRYDFSYDYIIQAVNASLRRLGTDYLDILLLHRPDPLCEPEEVARAIEQLHSQGKVLHFGVSNHNWAQIQLLESTLTRPLVVNQIEMSLAHYGFVEAGVSLNQFSPRYPQGLEGTLEYCRRRGIQLQAWSPLAQGYLTGRPLDDQHAHLAQVAELVGRYAQQHGVAEEAIALAWLLRHPGAIVPIIGTTNIARINACAQADQVRLSREEWYHLYTAARGAVMP</sequence>
<organism evidence="2 3">
    <name type="scientific">Spirochaeta lutea</name>
    <dbReference type="NCBI Taxonomy" id="1480694"/>
    <lineage>
        <taxon>Bacteria</taxon>
        <taxon>Pseudomonadati</taxon>
        <taxon>Spirochaetota</taxon>
        <taxon>Spirochaetia</taxon>
        <taxon>Spirochaetales</taxon>
        <taxon>Spirochaetaceae</taxon>
        <taxon>Spirochaeta</taxon>
    </lineage>
</organism>
<dbReference type="EMBL" id="JNUP01000072">
    <property type="protein sequence ID" value="KGE70792.1"/>
    <property type="molecule type" value="Genomic_DNA"/>
</dbReference>
<dbReference type="STRING" id="1480694.DC28_14980"/>
<evidence type="ECO:0000313" key="2">
    <source>
        <dbReference type="EMBL" id="KGE70792.1"/>
    </source>
</evidence>
<comment type="caution">
    <text evidence="2">The sequence shown here is derived from an EMBL/GenBank/DDBJ whole genome shotgun (WGS) entry which is preliminary data.</text>
</comment>
<evidence type="ECO:0000259" key="1">
    <source>
        <dbReference type="Pfam" id="PF00248"/>
    </source>
</evidence>
<dbReference type="SUPFAM" id="SSF51430">
    <property type="entry name" value="NAD(P)-linked oxidoreductase"/>
    <property type="match status" value="1"/>
</dbReference>
<proteinExistence type="predicted"/>
<dbReference type="eggNOG" id="COG4989">
    <property type="taxonomic scope" value="Bacteria"/>
</dbReference>
<reference evidence="2 3" key="1">
    <citation type="submission" date="2014-05" db="EMBL/GenBank/DDBJ databases">
        <title>De novo Genome Sequence of Spirocheata sp.</title>
        <authorList>
            <person name="Shivani Y."/>
            <person name="Subhash Y."/>
            <person name="Tushar L."/>
            <person name="Sasikala C."/>
            <person name="Ramana C.V."/>
        </authorList>
    </citation>
    <scope>NUCLEOTIDE SEQUENCE [LARGE SCALE GENOMIC DNA]</scope>
    <source>
        <strain evidence="2 3">JC230</strain>
    </source>
</reference>
<gene>
    <name evidence="2" type="ORF">DC28_14980</name>
</gene>
<keyword evidence="3" id="KW-1185">Reference proteome</keyword>
<dbReference type="OrthoDB" id="9773828at2"/>
<dbReference type="Pfam" id="PF00248">
    <property type="entry name" value="Aldo_ket_red"/>
    <property type="match status" value="1"/>
</dbReference>
<dbReference type="CDD" id="cd19092">
    <property type="entry name" value="AKR_BsYcsN_EcYdhF-like"/>
    <property type="match status" value="1"/>
</dbReference>
<dbReference type="RefSeq" id="WP_037550285.1">
    <property type="nucleotide sequence ID" value="NZ_JNUP01000072.1"/>
</dbReference>
<evidence type="ECO:0000313" key="3">
    <source>
        <dbReference type="Proteomes" id="UP000029692"/>
    </source>
</evidence>
<feature type="domain" description="NADP-dependent oxidoreductase" evidence="1">
    <location>
        <begin position="15"/>
        <end position="314"/>
    </location>
</feature>
<dbReference type="InterPro" id="IPR036812">
    <property type="entry name" value="NAD(P)_OxRdtase_dom_sf"/>
</dbReference>
<dbReference type="InterPro" id="IPR023210">
    <property type="entry name" value="NADP_OxRdtase_dom"/>
</dbReference>
<name>A0A098QWB3_9SPIO</name>
<dbReference type="PANTHER" id="PTHR43364:SF1">
    <property type="entry name" value="OXIDOREDUCTASE YDHF"/>
    <property type="match status" value="1"/>
</dbReference>
<accession>A0A098QWB3</accession>
<dbReference type="Proteomes" id="UP000029692">
    <property type="component" value="Unassembled WGS sequence"/>
</dbReference>